<name>A0A804LZD1_MAIZE</name>
<dbReference type="Gramene" id="Zm00001eb047320_T001">
    <property type="protein sequence ID" value="Zm00001eb047320_P001"/>
    <property type="gene ID" value="Zm00001eb047320"/>
</dbReference>
<dbReference type="AlphaFoldDB" id="A0A804LZD1"/>
<evidence type="ECO:0000313" key="2">
    <source>
        <dbReference type="Proteomes" id="UP000007305"/>
    </source>
</evidence>
<proteinExistence type="predicted"/>
<sequence length="105" mass="11736">MLAGLQTMVIGTNANSLCLTCMCENKVLKLLHKLHITTHSYKISTATENHAHSIKQIQTTALLSSRLKSLYSCLQAQDEKMLVFVTNPAKGLEKLSLYESHQTLY</sequence>
<dbReference type="EnsemblPlants" id="Zm00001eb047320_T001">
    <property type="protein sequence ID" value="Zm00001eb047320_P001"/>
    <property type="gene ID" value="Zm00001eb047320"/>
</dbReference>
<reference evidence="1" key="2">
    <citation type="submission" date="2019-07" db="EMBL/GenBank/DDBJ databases">
        <authorList>
            <person name="Seetharam A."/>
            <person name="Woodhouse M."/>
            <person name="Cannon E."/>
        </authorList>
    </citation>
    <scope>NUCLEOTIDE SEQUENCE [LARGE SCALE GENOMIC DNA]</scope>
    <source>
        <strain evidence="1">cv. B73</strain>
    </source>
</reference>
<accession>A0A804LZD1</accession>
<dbReference type="InParanoid" id="A0A804LZD1"/>
<dbReference type="Proteomes" id="UP000007305">
    <property type="component" value="Chromosome 1"/>
</dbReference>
<reference evidence="1" key="3">
    <citation type="submission" date="2021-05" db="UniProtKB">
        <authorList>
            <consortium name="EnsemblPlants"/>
        </authorList>
    </citation>
    <scope>IDENTIFICATION</scope>
    <source>
        <strain evidence="1">cv. B73</strain>
    </source>
</reference>
<protein>
    <submittedName>
        <fullName evidence="1">Uncharacterized protein</fullName>
    </submittedName>
</protein>
<evidence type="ECO:0000313" key="1">
    <source>
        <dbReference type="EnsemblPlants" id="Zm00001eb047320_P001"/>
    </source>
</evidence>
<keyword evidence="2" id="KW-1185">Reference proteome</keyword>
<organism evidence="1 2">
    <name type="scientific">Zea mays</name>
    <name type="common">Maize</name>
    <dbReference type="NCBI Taxonomy" id="4577"/>
    <lineage>
        <taxon>Eukaryota</taxon>
        <taxon>Viridiplantae</taxon>
        <taxon>Streptophyta</taxon>
        <taxon>Embryophyta</taxon>
        <taxon>Tracheophyta</taxon>
        <taxon>Spermatophyta</taxon>
        <taxon>Magnoliopsida</taxon>
        <taxon>Liliopsida</taxon>
        <taxon>Poales</taxon>
        <taxon>Poaceae</taxon>
        <taxon>PACMAD clade</taxon>
        <taxon>Panicoideae</taxon>
        <taxon>Andropogonodae</taxon>
        <taxon>Andropogoneae</taxon>
        <taxon>Tripsacinae</taxon>
        <taxon>Zea</taxon>
    </lineage>
</organism>
<reference evidence="2" key="1">
    <citation type="submission" date="2015-12" db="EMBL/GenBank/DDBJ databases">
        <title>Update maize B73 reference genome by single molecule sequencing technologies.</title>
        <authorList>
            <consortium name="Maize Genome Sequencing Project"/>
            <person name="Ware D."/>
        </authorList>
    </citation>
    <scope>NUCLEOTIDE SEQUENCE [LARGE SCALE GENOMIC DNA]</scope>
    <source>
        <strain evidence="2">cv. B73</strain>
    </source>
</reference>